<dbReference type="GO" id="GO:0051536">
    <property type="term" value="F:iron-sulfur cluster binding"/>
    <property type="evidence" value="ECO:0007669"/>
    <property type="project" value="UniProtKB-KW"/>
</dbReference>
<dbReference type="GO" id="GO:0016491">
    <property type="term" value="F:oxidoreductase activity"/>
    <property type="evidence" value="ECO:0007669"/>
    <property type="project" value="UniProtKB-KW"/>
</dbReference>
<dbReference type="Gene3D" id="2.40.40.20">
    <property type="match status" value="1"/>
</dbReference>
<evidence type="ECO:0000256" key="3">
    <source>
        <dbReference type="ARBA" id="ARBA00022729"/>
    </source>
</evidence>
<keyword evidence="5" id="KW-0408">Iron</keyword>
<feature type="domain" description="4Fe-4S ferredoxin-type" evidence="7">
    <location>
        <begin position="854"/>
        <end position="885"/>
    </location>
</feature>
<gene>
    <name evidence="9" type="ORF">HOP12_04530</name>
</gene>
<dbReference type="Proteomes" id="UP000580839">
    <property type="component" value="Unassembled WGS sequence"/>
</dbReference>
<dbReference type="SUPFAM" id="SSF50692">
    <property type="entry name" value="ADC-like"/>
    <property type="match status" value="1"/>
</dbReference>
<dbReference type="Pfam" id="PF13247">
    <property type="entry name" value="Fer4_11"/>
    <property type="match status" value="1"/>
</dbReference>
<dbReference type="InterPro" id="IPR009010">
    <property type="entry name" value="Asp_de-COase-like_dom_sf"/>
</dbReference>
<accession>A0A849SPV1</accession>
<keyword evidence="3" id="KW-0732">Signal</keyword>
<dbReference type="SUPFAM" id="SSF53706">
    <property type="entry name" value="Formate dehydrogenase/DMSO reductase, domains 1-3"/>
    <property type="match status" value="1"/>
</dbReference>
<dbReference type="PROSITE" id="PS51318">
    <property type="entry name" value="TAT"/>
    <property type="match status" value="1"/>
</dbReference>
<evidence type="ECO:0000259" key="7">
    <source>
        <dbReference type="PROSITE" id="PS51379"/>
    </source>
</evidence>
<dbReference type="Gene3D" id="3.40.228.10">
    <property type="entry name" value="Dimethylsulfoxide Reductase, domain 2"/>
    <property type="match status" value="1"/>
</dbReference>
<protein>
    <submittedName>
        <fullName evidence="9">Molybdopterin-dependent oxidoreductase</fullName>
    </submittedName>
</protein>
<evidence type="ECO:0000256" key="5">
    <source>
        <dbReference type="ARBA" id="ARBA00023004"/>
    </source>
</evidence>
<dbReference type="SUPFAM" id="SSF54862">
    <property type="entry name" value="4Fe-4S ferredoxins"/>
    <property type="match status" value="1"/>
</dbReference>
<comment type="caution">
    <text evidence="9">The sequence shown here is derived from an EMBL/GenBank/DDBJ whole genome shotgun (WGS) entry which is preliminary data.</text>
</comment>
<evidence type="ECO:0000313" key="10">
    <source>
        <dbReference type="Proteomes" id="UP000580839"/>
    </source>
</evidence>
<dbReference type="Pfam" id="PF01568">
    <property type="entry name" value="Molydop_binding"/>
    <property type="match status" value="1"/>
</dbReference>
<dbReference type="SMART" id="SM00926">
    <property type="entry name" value="Molybdop_Fe4S4"/>
    <property type="match status" value="1"/>
</dbReference>
<dbReference type="PANTHER" id="PTHR43742">
    <property type="entry name" value="TRIMETHYLAMINE-N-OXIDE REDUCTASE"/>
    <property type="match status" value="1"/>
</dbReference>
<evidence type="ECO:0000256" key="4">
    <source>
        <dbReference type="ARBA" id="ARBA00023002"/>
    </source>
</evidence>
<reference evidence="9 10" key="1">
    <citation type="submission" date="2020-04" db="EMBL/GenBank/DDBJ databases">
        <title>Metagenomic profiling of ammonia- and methane-oxidizing microorganisms in a Dutch drinking water treatment plant.</title>
        <authorList>
            <person name="Poghosyan L."/>
            <person name="Leucker S."/>
        </authorList>
    </citation>
    <scope>NUCLEOTIDE SEQUENCE [LARGE SCALE GENOMIC DNA]</scope>
    <source>
        <strain evidence="9">S-RSF-IL-03</strain>
    </source>
</reference>
<feature type="domain" description="4Fe-4S Mo/W bis-MGD-type" evidence="8">
    <location>
        <begin position="49"/>
        <end position="105"/>
    </location>
</feature>
<dbReference type="InterPro" id="IPR050612">
    <property type="entry name" value="Prok_Mopterin_Oxidored"/>
</dbReference>
<dbReference type="Gene3D" id="3.40.50.740">
    <property type="match status" value="1"/>
</dbReference>
<dbReference type="Gene3D" id="3.30.70.20">
    <property type="match status" value="2"/>
</dbReference>
<dbReference type="Pfam" id="PF00384">
    <property type="entry name" value="Molybdopterin"/>
    <property type="match status" value="1"/>
</dbReference>
<keyword evidence="6" id="KW-0411">Iron-sulfur</keyword>
<dbReference type="Gene3D" id="3.30.2070.10">
    <property type="entry name" value="Formate dehydrogenase/DMSO reductase"/>
    <property type="match status" value="1"/>
</dbReference>
<keyword evidence="4" id="KW-0560">Oxidoreductase</keyword>
<feature type="domain" description="4Fe-4S ferredoxin-type" evidence="7">
    <location>
        <begin position="797"/>
        <end position="827"/>
    </location>
</feature>
<dbReference type="PROSITE" id="PS51379">
    <property type="entry name" value="4FE4S_FER_2"/>
    <property type="match status" value="2"/>
</dbReference>
<dbReference type="Pfam" id="PF04879">
    <property type="entry name" value="Molybdop_Fe4S4"/>
    <property type="match status" value="1"/>
</dbReference>
<keyword evidence="2" id="KW-0479">Metal-binding</keyword>
<evidence type="ECO:0000256" key="6">
    <source>
        <dbReference type="ARBA" id="ARBA00023014"/>
    </source>
</evidence>
<proteinExistence type="inferred from homology"/>
<dbReference type="EMBL" id="JABFRW010000049">
    <property type="protein sequence ID" value="NOT33420.1"/>
    <property type="molecule type" value="Genomic_DNA"/>
</dbReference>
<name>A0A849SPV1_UNCEI</name>
<dbReference type="PROSITE" id="PS51669">
    <property type="entry name" value="4FE4S_MOW_BIS_MGD"/>
    <property type="match status" value="1"/>
</dbReference>
<dbReference type="GO" id="GO:0043546">
    <property type="term" value="F:molybdopterin cofactor binding"/>
    <property type="evidence" value="ECO:0007669"/>
    <property type="project" value="InterPro"/>
</dbReference>
<dbReference type="GO" id="GO:0046872">
    <property type="term" value="F:metal ion binding"/>
    <property type="evidence" value="ECO:0007669"/>
    <property type="project" value="UniProtKB-KW"/>
</dbReference>
<organism evidence="9 10">
    <name type="scientific">Eiseniibacteriota bacterium</name>
    <dbReference type="NCBI Taxonomy" id="2212470"/>
    <lineage>
        <taxon>Bacteria</taxon>
        <taxon>Candidatus Eiseniibacteriota</taxon>
    </lineage>
</organism>
<dbReference type="CDD" id="cd10551">
    <property type="entry name" value="PsrB"/>
    <property type="match status" value="1"/>
</dbReference>
<dbReference type="InterPro" id="IPR006657">
    <property type="entry name" value="MoPterin_dinucl-bd_dom"/>
</dbReference>
<dbReference type="InterPro" id="IPR017896">
    <property type="entry name" value="4Fe4S_Fe-S-bd"/>
</dbReference>
<dbReference type="InterPro" id="IPR006656">
    <property type="entry name" value="Mopterin_OxRdtase"/>
</dbReference>
<evidence type="ECO:0000256" key="2">
    <source>
        <dbReference type="ARBA" id="ARBA00022723"/>
    </source>
</evidence>
<dbReference type="AlphaFoldDB" id="A0A849SPV1"/>
<sequence>MSDTVQFQRRDFLKLIGLGVAGAASGCAQPADHLMPYLVQPNDVLPGIPYYFATTCRECPCGCGVIAKQREGRAIKVEGNPQHPVNGGGLCARGQSSLQGLYNPDRLKTPMIRDGANWKATTWDEALALATAKLSGARGKAALVTDHVSGSLHALAAEWSRGAGATHLVYEPFAYESLREANRRTFGTSAIADVDFARSEMLVSFGADFLETWMNPVRNARGFAAFRAKAFSGSGRFVAIEPRQSLTGANADEWIAVRPGGEMALALAMTHVLIEEGLAKVATAGAREAVAAFAPEAVSELTDVTAERIRELARAFVARAPSLAVAGGISTQSDQAVALLAAVNLLNWVAGNVGETVRFDRAVDFDAVAPFAEVQNLIGAMGEGRIEALVVIGANPVYATPAWAGFAAALDKVPFKLALATTLDETVAHCDLVLPIRHGLESWGDSEVLRGVHSLQQPGMKHVPMFESRETGDVLIALAKSAGFGANYPDAWLDYLKARWATHHKRLGGGRSWDDFWADALQAGGVWEDAGAINVRWAGAPAFANPTLDGAGDLALLLYPSANLFDGRGANKAWLQELPDPTTKVVWGSWAELHPETAAKLGVKMGDAVSVTTEAGAVTLPAYLYDGIRPDAVAIPLGQGHTAYGRYANGRGVSALGLLSPSQDAASGAVAYLRSRAKVARASQAVDLTMSQLEKHQHDRGIAQVVPLAAIAGLAGAAAHGAAGGAAASGHAAGGHGHHVEFPMATKPGRNTEPMARPEGWKPPAHAVSAFEPAEKARHPRNNPVTEGSYKNAKHRWAMAIDLHRCNGCSACVVGCYAENNIPTVGPAMVKRGREMAWIRIERFEESLGPGKKNDVRHIPMMCQHCGDAPCEIVCPVYATYHNPEGLNAQIYNRCVGTRYCSNNCPYKVRAFNFFDYSAPEKDTFAFPEPLNWQLNPDVTVRSKGVMEKCTMCVQRILEVKGTARDEHRDVHDGEINTACAQSCPTEAIVFGDLMDDESKVSKLSRRDDRRYWVFGELNTKPGVTYLKKVTPEA</sequence>
<dbReference type="InterPro" id="IPR006963">
    <property type="entry name" value="Mopterin_OxRdtase_4Fe-4S_dom"/>
</dbReference>
<comment type="similarity">
    <text evidence="1">Belongs to the prokaryotic molybdopterin-containing oxidoreductase family.</text>
</comment>
<evidence type="ECO:0000313" key="9">
    <source>
        <dbReference type="EMBL" id="NOT33420.1"/>
    </source>
</evidence>
<dbReference type="InterPro" id="IPR006311">
    <property type="entry name" value="TAT_signal"/>
</dbReference>
<evidence type="ECO:0000256" key="1">
    <source>
        <dbReference type="ARBA" id="ARBA00010312"/>
    </source>
</evidence>
<evidence type="ECO:0000259" key="8">
    <source>
        <dbReference type="PROSITE" id="PS51669"/>
    </source>
</evidence>
<dbReference type="Gene3D" id="2.20.25.90">
    <property type="entry name" value="ADC-like domains"/>
    <property type="match status" value="1"/>
</dbReference>